<dbReference type="Gene3D" id="2.40.70.10">
    <property type="entry name" value="Acid Proteases"/>
    <property type="match status" value="1"/>
</dbReference>
<name>A0ABQ5AUY9_9ASTR</name>
<dbReference type="EMBL" id="BQNB010012616">
    <property type="protein sequence ID" value="GJT05809.1"/>
    <property type="molecule type" value="Genomic_DNA"/>
</dbReference>
<accession>A0ABQ5AUY9</accession>
<sequence>MVNNTKLNGKITWWARIGDQRDVLSPSQSLVGECKAVYTNKGALPCQLLPKELNLGSFTLPCTISNLNLYAMANLGASVNVMSKLIFEHLKLANLKETNMVVEMVDMMKKAPLGIVENILIDVFKREISLGIEEDRVKFDMDGGICHSKIPVENFYMANSVHEEEYFNPLEIKDDELEDNHWMDVDGLRIVHHDHERQSVGGNCMIFVDFLKVRYGNKNIDDTTRERRYYEWVVMDSFDVEIDYGKTRDDPYSRRFDEYKEEFDNDIEQLANEHDLRRGKKVCLDDGGEIQKIYHDTCNPGMTKDSKGKSFVCITKQLDDALPLGRANGSRFTGMVRKEMNTVGCTKEET</sequence>
<reference evidence="1" key="2">
    <citation type="submission" date="2022-01" db="EMBL/GenBank/DDBJ databases">
        <authorList>
            <person name="Yamashiro T."/>
            <person name="Shiraishi A."/>
            <person name="Satake H."/>
            <person name="Nakayama K."/>
        </authorList>
    </citation>
    <scope>NUCLEOTIDE SEQUENCE</scope>
</reference>
<proteinExistence type="predicted"/>
<dbReference type="PANTHER" id="PTHR33067">
    <property type="entry name" value="RNA-DIRECTED DNA POLYMERASE-RELATED"/>
    <property type="match status" value="1"/>
</dbReference>
<comment type="caution">
    <text evidence="1">The sequence shown here is derived from an EMBL/GenBank/DDBJ whole genome shotgun (WGS) entry which is preliminary data.</text>
</comment>
<dbReference type="PANTHER" id="PTHR33067:SF35">
    <property type="entry name" value="ASPARTIC PEPTIDASE DDI1-TYPE DOMAIN-CONTAINING PROTEIN"/>
    <property type="match status" value="1"/>
</dbReference>
<gene>
    <name evidence="1" type="ORF">Tco_0840271</name>
</gene>
<keyword evidence="2" id="KW-1185">Reference proteome</keyword>
<dbReference type="Proteomes" id="UP001151760">
    <property type="component" value="Unassembled WGS sequence"/>
</dbReference>
<reference evidence="1" key="1">
    <citation type="journal article" date="2022" name="Int. J. Mol. Sci.">
        <title>Draft Genome of Tanacetum Coccineum: Genomic Comparison of Closely Related Tanacetum-Family Plants.</title>
        <authorList>
            <person name="Yamashiro T."/>
            <person name="Shiraishi A."/>
            <person name="Nakayama K."/>
            <person name="Satake H."/>
        </authorList>
    </citation>
    <scope>NUCLEOTIDE SEQUENCE</scope>
</reference>
<evidence type="ECO:0000313" key="2">
    <source>
        <dbReference type="Proteomes" id="UP001151760"/>
    </source>
</evidence>
<protein>
    <submittedName>
        <fullName evidence="1">Phospholipase-like protein</fullName>
    </submittedName>
</protein>
<dbReference type="InterPro" id="IPR021109">
    <property type="entry name" value="Peptidase_aspartic_dom_sf"/>
</dbReference>
<organism evidence="1 2">
    <name type="scientific">Tanacetum coccineum</name>
    <dbReference type="NCBI Taxonomy" id="301880"/>
    <lineage>
        <taxon>Eukaryota</taxon>
        <taxon>Viridiplantae</taxon>
        <taxon>Streptophyta</taxon>
        <taxon>Embryophyta</taxon>
        <taxon>Tracheophyta</taxon>
        <taxon>Spermatophyta</taxon>
        <taxon>Magnoliopsida</taxon>
        <taxon>eudicotyledons</taxon>
        <taxon>Gunneridae</taxon>
        <taxon>Pentapetalae</taxon>
        <taxon>asterids</taxon>
        <taxon>campanulids</taxon>
        <taxon>Asterales</taxon>
        <taxon>Asteraceae</taxon>
        <taxon>Asteroideae</taxon>
        <taxon>Anthemideae</taxon>
        <taxon>Anthemidinae</taxon>
        <taxon>Tanacetum</taxon>
    </lineage>
</organism>
<evidence type="ECO:0000313" key="1">
    <source>
        <dbReference type="EMBL" id="GJT05809.1"/>
    </source>
</evidence>